<dbReference type="GO" id="GO:0005524">
    <property type="term" value="F:ATP binding"/>
    <property type="evidence" value="ECO:0007669"/>
    <property type="project" value="UniProtKB-KW"/>
</dbReference>
<keyword evidence="1 6" id="KW-0963">Cytoplasm</keyword>
<dbReference type="InterPro" id="IPR004753">
    <property type="entry name" value="MreB"/>
</dbReference>
<sequence length="333" mass="35544">MFSKDIGIDLGTANTLVYMKGKGIVMREPSVVAVDVKRDMVLAVGHEAKEMIGRTPGSIVAIRPLKDGVIADFEITATMLKYFIRSVVRSGLFSKPRIIICIPSGVTEVERNAVEDAARQAGGKYVELIEEPMAAAIGAGLPVDAPVGNMVVDIGGGTSEVGIVSLGDIVASCSVRVAGDKFDEAIVSYIKKKYNLLIGERTAEDIKITIGSAYPYEGEGAMMVKGRNLVDGLPKNIRITAEEVREALRDPLMTIIEAIMDTLEKTPPELSADIIDNGIMLTGGGALLRGMDKLVEEETGMPVKVAAHPLDCVVDGTGMRLDPNFVATKRAKE</sequence>
<comment type="caution">
    <text evidence="7">The sequence shown here is derived from an EMBL/GenBank/DDBJ whole genome shotgun (WGS) entry which is preliminary data.</text>
</comment>
<evidence type="ECO:0000256" key="6">
    <source>
        <dbReference type="HAMAP-Rule" id="MF_02207"/>
    </source>
</evidence>
<comment type="function">
    <text evidence="6">Forms membrane-associated dynamic filaments that are essential for cell shape determination. Acts by regulating cell wall synthesis and cell elongation, and thus cell shape. A feedback loop between cell geometry and MreB localization may maintain elongated cell shape by targeting cell wall growth to regions of negative cell wall curvature.</text>
</comment>
<dbReference type="Gene3D" id="3.30.420.40">
    <property type="match status" value="3"/>
</dbReference>
<dbReference type="NCBIfam" id="NF010539">
    <property type="entry name" value="PRK13927.1"/>
    <property type="match status" value="1"/>
</dbReference>
<organism evidence="7 8">
    <name type="scientific">Ruminococcus difficilis</name>
    <dbReference type="NCBI Taxonomy" id="2763069"/>
    <lineage>
        <taxon>Bacteria</taxon>
        <taxon>Bacillati</taxon>
        <taxon>Bacillota</taxon>
        <taxon>Clostridia</taxon>
        <taxon>Eubacteriales</taxon>
        <taxon>Oscillospiraceae</taxon>
        <taxon>Ruminococcus</taxon>
    </lineage>
</organism>
<dbReference type="PANTHER" id="PTHR42749">
    <property type="entry name" value="CELL SHAPE-DETERMINING PROTEIN MREB"/>
    <property type="match status" value="1"/>
</dbReference>
<dbReference type="InterPro" id="IPR043129">
    <property type="entry name" value="ATPase_NBD"/>
</dbReference>
<dbReference type="HAMAP" id="MF_02207">
    <property type="entry name" value="MreB"/>
    <property type="match status" value="1"/>
</dbReference>
<feature type="binding site" evidence="6">
    <location>
        <begin position="284"/>
        <end position="287"/>
    </location>
    <ligand>
        <name>ATP</name>
        <dbReference type="ChEBI" id="CHEBI:30616"/>
    </ligand>
</feature>
<evidence type="ECO:0000256" key="3">
    <source>
        <dbReference type="ARBA" id="ARBA00022840"/>
    </source>
</evidence>
<dbReference type="Pfam" id="PF06723">
    <property type="entry name" value="MreB_Mbl"/>
    <property type="match status" value="1"/>
</dbReference>
<evidence type="ECO:0000313" key="7">
    <source>
        <dbReference type="EMBL" id="MBK6088905.1"/>
    </source>
</evidence>
<dbReference type="SUPFAM" id="SSF53067">
    <property type="entry name" value="Actin-like ATPase domain"/>
    <property type="match status" value="2"/>
</dbReference>
<reference evidence="7" key="1">
    <citation type="submission" date="2021-01" db="EMBL/GenBank/DDBJ databases">
        <title>Genome public.</title>
        <authorList>
            <person name="Liu C."/>
            <person name="Sun Q."/>
        </authorList>
    </citation>
    <scope>NUCLEOTIDE SEQUENCE</scope>
    <source>
        <strain evidence="7">M6</strain>
    </source>
</reference>
<dbReference type="Proteomes" id="UP000633365">
    <property type="component" value="Unassembled WGS sequence"/>
</dbReference>
<name>A0A935C1V6_9FIRM</name>
<dbReference type="RefSeq" id="WP_201427717.1">
    <property type="nucleotide sequence ID" value="NZ_JAEQMG010000098.1"/>
</dbReference>
<protein>
    <recommendedName>
        <fullName evidence="6">Cell shape-determining protein MreB</fullName>
    </recommendedName>
</protein>
<feature type="binding site" evidence="6">
    <location>
        <begin position="12"/>
        <end position="14"/>
    </location>
    <ligand>
        <name>ATP</name>
        <dbReference type="ChEBI" id="CHEBI:30616"/>
    </ligand>
</feature>
<dbReference type="GO" id="GO:0005737">
    <property type="term" value="C:cytoplasm"/>
    <property type="evidence" value="ECO:0007669"/>
    <property type="project" value="UniProtKB-SubCell"/>
</dbReference>
<dbReference type="GO" id="GO:0000902">
    <property type="term" value="P:cell morphogenesis"/>
    <property type="evidence" value="ECO:0007669"/>
    <property type="project" value="InterPro"/>
</dbReference>
<evidence type="ECO:0000256" key="4">
    <source>
        <dbReference type="ARBA" id="ARBA00022960"/>
    </source>
</evidence>
<comment type="subcellular location">
    <subcellularLocation>
        <location evidence="6">Cytoplasm</location>
    </subcellularLocation>
    <text evidence="6">Membrane-associated.</text>
</comment>
<dbReference type="PRINTS" id="PR01652">
    <property type="entry name" value="SHAPEPROTEIN"/>
</dbReference>
<dbReference type="NCBIfam" id="TIGR00904">
    <property type="entry name" value="mreB"/>
    <property type="match status" value="1"/>
</dbReference>
<accession>A0A935C1V6</accession>
<dbReference type="GO" id="GO:0008360">
    <property type="term" value="P:regulation of cell shape"/>
    <property type="evidence" value="ECO:0007669"/>
    <property type="project" value="UniProtKB-UniRule"/>
</dbReference>
<keyword evidence="4 6" id="KW-0133">Cell shape</keyword>
<dbReference type="PANTHER" id="PTHR42749:SF1">
    <property type="entry name" value="CELL SHAPE-DETERMINING PROTEIN MREB"/>
    <property type="match status" value="1"/>
</dbReference>
<keyword evidence="2 6" id="KW-0547">Nucleotide-binding</keyword>
<evidence type="ECO:0000313" key="8">
    <source>
        <dbReference type="Proteomes" id="UP000633365"/>
    </source>
</evidence>
<comment type="similarity">
    <text evidence="5 6">Belongs to the FtsA/MreB family.</text>
</comment>
<evidence type="ECO:0000256" key="2">
    <source>
        <dbReference type="ARBA" id="ARBA00022741"/>
    </source>
</evidence>
<dbReference type="CDD" id="cd10225">
    <property type="entry name" value="ASKHA_NBD_MreB-like"/>
    <property type="match status" value="1"/>
</dbReference>
<feature type="binding site" evidence="6">
    <location>
        <begin position="204"/>
        <end position="207"/>
    </location>
    <ligand>
        <name>ATP</name>
        <dbReference type="ChEBI" id="CHEBI:30616"/>
    </ligand>
</feature>
<evidence type="ECO:0000256" key="5">
    <source>
        <dbReference type="ARBA" id="ARBA00023458"/>
    </source>
</evidence>
<keyword evidence="8" id="KW-1185">Reference proteome</keyword>
<proteinExistence type="inferred from homology"/>
<evidence type="ECO:0000256" key="1">
    <source>
        <dbReference type="ARBA" id="ARBA00022490"/>
    </source>
</evidence>
<dbReference type="EMBL" id="JAEQMG010000098">
    <property type="protein sequence ID" value="MBK6088905.1"/>
    <property type="molecule type" value="Genomic_DNA"/>
</dbReference>
<gene>
    <name evidence="6" type="primary">mreB</name>
    <name evidence="7" type="ORF">JKK62_09650</name>
</gene>
<keyword evidence="3 6" id="KW-0067">ATP-binding</keyword>
<dbReference type="InterPro" id="IPR056546">
    <property type="entry name" value="MreB_MamK-like"/>
</dbReference>
<comment type="subunit">
    <text evidence="6">Forms polymers.</text>
</comment>
<dbReference type="AlphaFoldDB" id="A0A935C1V6"/>
<feature type="binding site" evidence="6">
    <location>
        <begin position="156"/>
        <end position="158"/>
    </location>
    <ligand>
        <name>ATP</name>
        <dbReference type="ChEBI" id="CHEBI:30616"/>
    </ligand>
</feature>